<dbReference type="InterPro" id="IPR043128">
    <property type="entry name" value="Rev_trsase/Diguanyl_cyclase"/>
</dbReference>
<feature type="domain" description="GGDEF" evidence="2">
    <location>
        <begin position="49"/>
        <end position="183"/>
    </location>
</feature>
<dbReference type="CDD" id="cd01949">
    <property type="entry name" value="GGDEF"/>
    <property type="match status" value="1"/>
</dbReference>
<evidence type="ECO:0000313" key="4">
    <source>
        <dbReference type="Proteomes" id="UP000245702"/>
    </source>
</evidence>
<dbReference type="NCBIfam" id="TIGR00254">
    <property type="entry name" value="GGDEF"/>
    <property type="match status" value="1"/>
</dbReference>
<dbReference type="InterPro" id="IPR000160">
    <property type="entry name" value="GGDEF_dom"/>
</dbReference>
<dbReference type="InterPro" id="IPR050706">
    <property type="entry name" value="Cyclic-di-GMP_PDE-like"/>
</dbReference>
<dbReference type="RefSeq" id="WP_075756717.1">
    <property type="nucleotide sequence ID" value="NZ_CP146991.1"/>
</dbReference>
<dbReference type="SUPFAM" id="SSF55073">
    <property type="entry name" value="Nucleotide cyclase"/>
    <property type="match status" value="1"/>
</dbReference>
<dbReference type="EMBL" id="FCOW01000009">
    <property type="protein sequence ID" value="CVK19310.1"/>
    <property type="molecule type" value="Genomic_DNA"/>
</dbReference>
<evidence type="ECO:0000259" key="2">
    <source>
        <dbReference type="PROSITE" id="PS50887"/>
    </source>
</evidence>
<dbReference type="SUPFAM" id="SSF141868">
    <property type="entry name" value="EAL domain-like"/>
    <property type="match status" value="1"/>
</dbReference>
<protein>
    <submittedName>
        <fullName evidence="3">Phytochrome-like protein cph2</fullName>
    </submittedName>
</protein>
<dbReference type="Pfam" id="PF00990">
    <property type="entry name" value="GGDEF"/>
    <property type="match status" value="1"/>
</dbReference>
<proteinExistence type="predicted"/>
<dbReference type="SMART" id="SM00267">
    <property type="entry name" value="GGDEF"/>
    <property type="match status" value="1"/>
</dbReference>
<name>A0ABM9W582_9FIRM</name>
<gene>
    <name evidence="3" type="primary">cph2_7</name>
    <name evidence="3" type="ORF">SSPH_01961</name>
</gene>
<evidence type="ECO:0000259" key="1">
    <source>
        <dbReference type="PROSITE" id="PS50883"/>
    </source>
</evidence>
<dbReference type="InterPro" id="IPR029787">
    <property type="entry name" value="Nucleotide_cyclase"/>
</dbReference>
<reference evidence="3 4" key="1">
    <citation type="submission" date="2016-01" db="EMBL/GenBank/DDBJ databases">
        <authorList>
            <person name="Brown R."/>
        </authorList>
    </citation>
    <scope>NUCLEOTIDE SEQUENCE [LARGE SCALE GENOMIC DNA]</scope>
    <source>
        <strain evidence="3">Sporomusa sphaeroides DSM 2875</strain>
    </source>
</reference>
<dbReference type="PROSITE" id="PS50887">
    <property type="entry name" value="GGDEF"/>
    <property type="match status" value="1"/>
</dbReference>
<dbReference type="Gene3D" id="3.20.20.450">
    <property type="entry name" value="EAL domain"/>
    <property type="match status" value="1"/>
</dbReference>
<feature type="domain" description="EAL" evidence="1">
    <location>
        <begin position="195"/>
        <end position="451"/>
    </location>
</feature>
<dbReference type="Pfam" id="PF00563">
    <property type="entry name" value="EAL"/>
    <property type="match status" value="1"/>
</dbReference>
<dbReference type="PROSITE" id="PS50883">
    <property type="entry name" value="EAL"/>
    <property type="match status" value="1"/>
</dbReference>
<dbReference type="CDD" id="cd01948">
    <property type="entry name" value="EAL"/>
    <property type="match status" value="1"/>
</dbReference>
<dbReference type="PANTHER" id="PTHR33121:SF71">
    <property type="entry name" value="OXYGEN SENSOR PROTEIN DOSP"/>
    <property type="match status" value="1"/>
</dbReference>
<dbReference type="Proteomes" id="UP000245702">
    <property type="component" value="Unassembled WGS sequence"/>
</dbReference>
<evidence type="ECO:0000313" key="3">
    <source>
        <dbReference type="EMBL" id="CVK19310.1"/>
    </source>
</evidence>
<dbReference type="Gene3D" id="3.30.70.270">
    <property type="match status" value="1"/>
</dbReference>
<sequence length="472" mass="53917">MENIQEKHKAAVGYKVEKNQTIDFLTNLPNRYAFVREMEKALYEAETECFGYVILVDIADFRAINQGYGYETGDDLIIALAQFLIHNFSAENYSIYRMNSDDFIVLCHNPDHPGQLNQDIEAIIKRFQFLWAIQGRAIYCSVNIAAVYYPVDGKSTEDIFRNLDSALYQAKENGKNGFTIYCEEIENVSHIVLKNREIEKMLRIAVKENFEGLVVHYQPIYSSVANSMIASEALLRYITEEGRMISPAQFIPIAERSGLIIPIGEFVLRSSAQFCKEMIEAGNPDFRVSVNVSIHQWKMPGFDEAVMRILDEVNVPCKNIVLEITEGMAATNINRIYDACRKLREQGVKIALDDFGTGYSSLNMIRTMPIDLIKIDQTFTNDVATDEYTHLFMRLITMLGHQLGIAVCVEGVEEEDQLASCKDMGVDYIQGYLYHKPVPAYVLMEMIHKERGLNLVHISDDRKGLKRKKKSR</sequence>
<dbReference type="PANTHER" id="PTHR33121">
    <property type="entry name" value="CYCLIC DI-GMP PHOSPHODIESTERASE PDEF"/>
    <property type="match status" value="1"/>
</dbReference>
<organism evidence="3 4">
    <name type="scientific">Sporomusa sphaeroides DSM 2875</name>
    <dbReference type="NCBI Taxonomy" id="1337886"/>
    <lineage>
        <taxon>Bacteria</taxon>
        <taxon>Bacillati</taxon>
        <taxon>Bacillota</taxon>
        <taxon>Negativicutes</taxon>
        <taxon>Selenomonadales</taxon>
        <taxon>Sporomusaceae</taxon>
        <taxon>Sporomusa</taxon>
    </lineage>
</organism>
<comment type="caution">
    <text evidence="3">The sequence shown here is derived from an EMBL/GenBank/DDBJ whole genome shotgun (WGS) entry which is preliminary data.</text>
</comment>
<keyword evidence="4" id="KW-1185">Reference proteome</keyword>
<dbReference type="InterPro" id="IPR001633">
    <property type="entry name" value="EAL_dom"/>
</dbReference>
<accession>A0ABM9W582</accession>
<dbReference type="SMART" id="SM00052">
    <property type="entry name" value="EAL"/>
    <property type="match status" value="1"/>
</dbReference>
<dbReference type="InterPro" id="IPR035919">
    <property type="entry name" value="EAL_sf"/>
</dbReference>